<protein>
    <submittedName>
        <fullName evidence="1">Uncharacterized protein</fullName>
    </submittedName>
</protein>
<accession>A0ABU7M4M3</accession>
<comment type="caution">
    <text evidence="1">The sequence shown here is derived from an EMBL/GenBank/DDBJ whole genome shotgun (WGS) entry which is preliminary data.</text>
</comment>
<evidence type="ECO:0000313" key="1">
    <source>
        <dbReference type="EMBL" id="MEE3744593.1"/>
    </source>
</evidence>
<dbReference type="EMBL" id="JAZBRD010000005">
    <property type="protein sequence ID" value="MEE3744593.1"/>
    <property type="molecule type" value="Genomic_DNA"/>
</dbReference>
<name>A0ABU7M4M3_9BACT</name>
<keyword evidence="2" id="KW-1185">Reference proteome</keyword>
<organism evidence="1 2">
    <name type="scientific">Campylobacter porcelli</name>
    <dbReference type="NCBI Taxonomy" id="1660073"/>
    <lineage>
        <taxon>Bacteria</taxon>
        <taxon>Pseudomonadati</taxon>
        <taxon>Campylobacterota</taxon>
        <taxon>Epsilonproteobacteria</taxon>
        <taxon>Campylobacterales</taxon>
        <taxon>Campylobacteraceae</taxon>
        <taxon>Campylobacter</taxon>
    </lineage>
</organism>
<proteinExistence type="predicted"/>
<gene>
    <name evidence="1" type="ORF">V2I23_04720</name>
</gene>
<evidence type="ECO:0000313" key="2">
    <source>
        <dbReference type="Proteomes" id="UP001331664"/>
    </source>
</evidence>
<reference evidence="1 2" key="1">
    <citation type="submission" date="2024-01" db="EMBL/GenBank/DDBJ databases">
        <title>Campylobacter porcellus sp. nov.</title>
        <authorList>
            <person name="Papic B."/>
            <person name="Gruntar I."/>
        </authorList>
    </citation>
    <scope>NUCLEOTIDE SEQUENCE [LARGE SCALE GENOMIC DNA]</scope>
    <source>
        <strain evidence="1 2">CX2-4855-23</strain>
    </source>
</reference>
<dbReference type="Proteomes" id="UP001331664">
    <property type="component" value="Unassembled WGS sequence"/>
</dbReference>
<sequence length="43" mass="5298">MNIKTLNRYRFLLIKQPKMSVARFAKIVKRLEYLEKSNFKFSF</sequence>
<dbReference type="RefSeq" id="WP_272893425.1">
    <property type="nucleotide sequence ID" value="NZ_JAZBRD010000005.1"/>
</dbReference>